<feature type="region of interest" description="Disordered" evidence="1">
    <location>
        <begin position="21"/>
        <end position="78"/>
    </location>
</feature>
<sequence length="78" mass="8574">MVKPSYVGMTKRPVPEQLQPQRGLPAVTHSRPFLKCGDPRSPMNYSEMSAGAQMSPGQARKLGSVSRQCDEPGEWEEG</sequence>
<evidence type="ECO:0000313" key="3">
    <source>
        <dbReference type="Proteomes" id="UP001066276"/>
    </source>
</evidence>
<name>A0AAV7WH34_PLEWA</name>
<dbReference type="EMBL" id="JANPWB010000001">
    <property type="protein sequence ID" value="KAJ1213352.1"/>
    <property type="molecule type" value="Genomic_DNA"/>
</dbReference>
<evidence type="ECO:0000256" key="1">
    <source>
        <dbReference type="SAM" id="MobiDB-lite"/>
    </source>
</evidence>
<dbReference type="Proteomes" id="UP001066276">
    <property type="component" value="Chromosome 1_1"/>
</dbReference>
<dbReference type="AlphaFoldDB" id="A0AAV7WH34"/>
<proteinExistence type="predicted"/>
<accession>A0AAV7WH34</accession>
<reference evidence="2" key="1">
    <citation type="journal article" date="2022" name="bioRxiv">
        <title>Sequencing and chromosome-scale assembly of the giantPleurodeles waltlgenome.</title>
        <authorList>
            <person name="Brown T."/>
            <person name="Elewa A."/>
            <person name="Iarovenko S."/>
            <person name="Subramanian E."/>
            <person name="Araus A.J."/>
            <person name="Petzold A."/>
            <person name="Susuki M."/>
            <person name="Suzuki K.-i.T."/>
            <person name="Hayashi T."/>
            <person name="Toyoda A."/>
            <person name="Oliveira C."/>
            <person name="Osipova E."/>
            <person name="Leigh N.D."/>
            <person name="Simon A."/>
            <person name="Yun M.H."/>
        </authorList>
    </citation>
    <scope>NUCLEOTIDE SEQUENCE</scope>
    <source>
        <strain evidence="2">20211129_DDA</strain>
        <tissue evidence="2">Liver</tissue>
    </source>
</reference>
<keyword evidence="3" id="KW-1185">Reference proteome</keyword>
<comment type="caution">
    <text evidence="2">The sequence shown here is derived from an EMBL/GenBank/DDBJ whole genome shotgun (WGS) entry which is preliminary data.</text>
</comment>
<gene>
    <name evidence="2" type="ORF">NDU88_000990</name>
</gene>
<organism evidence="2 3">
    <name type="scientific">Pleurodeles waltl</name>
    <name type="common">Iberian ribbed newt</name>
    <dbReference type="NCBI Taxonomy" id="8319"/>
    <lineage>
        <taxon>Eukaryota</taxon>
        <taxon>Metazoa</taxon>
        <taxon>Chordata</taxon>
        <taxon>Craniata</taxon>
        <taxon>Vertebrata</taxon>
        <taxon>Euteleostomi</taxon>
        <taxon>Amphibia</taxon>
        <taxon>Batrachia</taxon>
        <taxon>Caudata</taxon>
        <taxon>Salamandroidea</taxon>
        <taxon>Salamandridae</taxon>
        <taxon>Pleurodelinae</taxon>
        <taxon>Pleurodeles</taxon>
    </lineage>
</organism>
<protein>
    <submittedName>
        <fullName evidence="2">Uncharacterized protein</fullName>
    </submittedName>
</protein>
<evidence type="ECO:0000313" key="2">
    <source>
        <dbReference type="EMBL" id="KAJ1213352.1"/>
    </source>
</evidence>